<feature type="compositionally biased region" description="Acidic residues" evidence="1">
    <location>
        <begin position="397"/>
        <end position="433"/>
    </location>
</feature>
<keyword evidence="3" id="KW-1185">Reference proteome</keyword>
<sequence length="433" mass="46864">MGVPDVNDATGTPTPAAPAATAKAVTKTPKAILKLPSATVPSTTVPSETPSRTMKDISAMIENNPNKTTNKNKKQPLTPKMPLDLQKLLGEMNKKLDGITNNITQMKTNTDKLGVIGSNVETIKDDTGSIKSTVEQIQKNTDVEESVVRGLMVDGIPAQLAIDYIDEVTVEQENASVLVLSDLGKEFRDWMKKKNPNVVVEHREIFDRTWRVAGQLLLKMLDSLQMAGLFPDYKRNWQARSNIVLDRKMKSGRDHRAAFRSERGRAVSCGRGRGRGRCKRKSTVSTSGAGADAEGVDQVQPTEPTARELRATVRNQTGTGKARCSGRGRGHGRGEGRGNGRNKGKGKSPAVVIKSEVVEEGGSSSGAADEMDVDQDGGEQPVDVQEDDNQQNKDDNQQDESDQDDEEGEGDDNDEEEGEGDDNDDPPGLEDAS</sequence>
<accession>A0AAD5S0D9</accession>
<feature type="compositionally biased region" description="Basic residues" evidence="1">
    <location>
        <begin position="272"/>
        <end position="282"/>
    </location>
</feature>
<reference evidence="2" key="1">
    <citation type="submission" date="2020-05" db="EMBL/GenBank/DDBJ databases">
        <title>Phylogenomic resolution of chytrid fungi.</title>
        <authorList>
            <person name="Stajich J.E."/>
            <person name="Amses K."/>
            <person name="Simmons R."/>
            <person name="Seto K."/>
            <person name="Myers J."/>
            <person name="Bonds A."/>
            <person name="Quandt C.A."/>
            <person name="Barry K."/>
            <person name="Liu P."/>
            <person name="Grigoriev I."/>
            <person name="Longcore J.E."/>
            <person name="James T.Y."/>
        </authorList>
    </citation>
    <scope>NUCLEOTIDE SEQUENCE</scope>
    <source>
        <strain evidence="2">JEL0318</strain>
    </source>
</reference>
<protein>
    <submittedName>
        <fullName evidence="2">Uncharacterized protein</fullName>
    </submittedName>
</protein>
<feature type="compositionally biased region" description="Low complexity" evidence="1">
    <location>
        <begin position="9"/>
        <end position="25"/>
    </location>
</feature>
<feature type="region of interest" description="Disordered" evidence="1">
    <location>
        <begin position="264"/>
        <end position="433"/>
    </location>
</feature>
<dbReference type="Proteomes" id="UP001212841">
    <property type="component" value="Unassembled WGS sequence"/>
</dbReference>
<dbReference type="AlphaFoldDB" id="A0AAD5S0D9"/>
<proteinExistence type="predicted"/>
<evidence type="ECO:0000313" key="2">
    <source>
        <dbReference type="EMBL" id="KAJ3029932.1"/>
    </source>
</evidence>
<dbReference type="EMBL" id="JADGJD010002671">
    <property type="protein sequence ID" value="KAJ3029932.1"/>
    <property type="molecule type" value="Genomic_DNA"/>
</dbReference>
<organism evidence="2 3">
    <name type="scientific">Rhizophlyctis rosea</name>
    <dbReference type="NCBI Taxonomy" id="64517"/>
    <lineage>
        <taxon>Eukaryota</taxon>
        <taxon>Fungi</taxon>
        <taxon>Fungi incertae sedis</taxon>
        <taxon>Chytridiomycota</taxon>
        <taxon>Chytridiomycota incertae sedis</taxon>
        <taxon>Chytridiomycetes</taxon>
        <taxon>Rhizophlyctidales</taxon>
        <taxon>Rhizophlyctidaceae</taxon>
        <taxon>Rhizophlyctis</taxon>
    </lineage>
</organism>
<comment type="caution">
    <text evidence="2">The sequence shown here is derived from an EMBL/GenBank/DDBJ whole genome shotgun (WGS) entry which is preliminary data.</text>
</comment>
<name>A0AAD5S0D9_9FUNG</name>
<evidence type="ECO:0000256" key="1">
    <source>
        <dbReference type="SAM" id="MobiDB-lite"/>
    </source>
</evidence>
<evidence type="ECO:0000313" key="3">
    <source>
        <dbReference type="Proteomes" id="UP001212841"/>
    </source>
</evidence>
<gene>
    <name evidence="2" type="ORF">HK097_005699</name>
</gene>
<feature type="region of interest" description="Disordered" evidence="1">
    <location>
        <begin position="1"/>
        <end position="25"/>
    </location>
</feature>